<sequence>MEHVHGRDIHESRAFIEALPDHGRTRALDCAAGIGRITKALLAPLYDKVDVLEPVAAMLDQARVELAEVPAVDHYYLCSMEQHTPTETYDLVVIQWAAIYLTDADFVKVFAQYAASLTPRGYLFFKENCGCARDDTNFLVDDDDSSLTRSDVHYKKLFEQAGLRVVREAYQKEWPAGLMPVKMYALRAKTAARAKGTAAAAAPTAPVATSV</sequence>
<dbReference type="OrthoDB" id="1298661at2759"/>
<feature type="binding site" evidence="11">
    <location>
        <position position="36"/>
    </location>
    <ligand>
        <name>S-adenosyl-L-methionine</name>
        <dbReference type="ChEBI" id="CHEBI:59789"/>
    </ligand>
</feature>
<dbReference type="Pfam" id="PF05891">
    <property type="entry name" value="Methyltransf_PK"/>
    <property type="match status" value="1"/>
</dbReference>
<dbReference type="GO" id="GO:0032259">
    <property type="term" value="P:methylation"/>
    <property type="evidence" value="ECO:0007669"/>
    <property type="project" value="UniProtKB-KW"/>
</dbReference>
<evidence type="ECO:0000313" key="13">
    <source>
        <dbReference type="Proteomes" id="UP000015354"/>
    </source>
</evidence>
<dbReference type="EMBL" id="ATMH01004609">
    <property type="protein sequence ID" value="EPY29332.1"/>
    <property type="molecule type" value="Genomic_DNA"/>
</dbReference>
<feature type="binding site" evidence="11">
    <location>
        <position position="95"/>
    </location>
    <ligand>
        <name>S-adenosyl-L-methionine</name>
        <dbReference type="ChEBI" id="CHEBI:59789"/>
    </ligand>
</feature>
<dbReference type="InterPro" id="IPR029063">
    <property type="entry name" value="SAM-dependent_MTases_sf"/>
</dbReference>
<evidence type="ECO:0000256" key="2">
    <source>
        <dbReference type="ARBA" id="ARBA00022603"/>
    </source>
</evidence>
<protein>
    <recommendedName>
        <fullName evidence="6">Alpha N-terminal protein methyltransferase 1</fullName>
        <ecNumber evidence="5">2.1.1.244</ecNumber>
    </recommendedName>
    <alternativeName>
        <fullName evidence="7">X-Pro-Lys N-terminal protein methyltransferase 1</fullName>
    </alternativeName>
</protein>
<dbReference type="InterPro" id="IPR008576">
    <property type="entry name" value="MeTrfase_NTM1"/>
</dbReference>
<evidence type="ECO:0000256" key="4">
    <source>
        <dbReference type="ARBA" id="ARBA00022691"/>
    </source>
</evidence>
<evidence type="ECO:0000256" key="6">
    <source>
        <dbReference type="ARBA" id="ARBA00039449"/>
    </source>
</evidence>
<evidence type="ECO:0000256" key="1">
    <source>
        <dbReference type="ARBA" id="ARBA00009059"/>
    </source>
</evidence>
<dbReference type="EC" id="2.1.1.244" evidence="5"/>
<comment type="caution">
    <text evidence="12">The sequence shown here is derived from an EMBL/GenBank/DDBJ whole genome shotgun (WGS) entry which is preliminary data.</text>
</comment>
<evidence type="ECO:0000256" key="11">
    <source>
        <dbReference type="PIRSR" id="PIRSR016958-1"/>
    </source>
</evidence>
<keyword evidence="2 12" id="KW-0489">Methyltransferase</keyword>
<dbReference type="CDD" id="cd02440">
    <property type="entry name" value="AdoMet_MTases"/>
    <property type="match status" value="1"/>
</dbReference>
<dbReference type="GO" id="GO:0005737">
    <property type="term" value="C:cytoplasm"/>
    <property type="evidence" value="ECO:0007669"/>
    <property type="project" value="TreeGrafter"/>
</dbReference>
<comment type="catalytic activity">
    <reaction evidence="8">
        <text>N-terminal L-seryl-L-prolyl-L-lysyl-[protein] + 3 S-adenosyl-L-methionine = N-terminal N,N,N-trimethyl-L-seryl-L-prolyl-L-lysyl-[protein] + 3 S-adenosyl-L-homocysteine + 3 H(+)</text>
        <dbReference type="Rhea" id="RHEA:54724"/>
        <dbReference type="Rhea" id="RHEA-COMP:13789"/>
        <dbReference type="Rhea" id="RHEA-COMP:13973"/>
        <dbReference type="ChEBI" id="CHEBI:15378"/>
        <dbReference type="ChEBI" id="CHEBI:57856"/>
        <dbReference type="ChEBI" id="CHEBI:59789"/>
        <dbReference type="ChEBI" id="CHEBI:138061"/>
        <dbReference type="ChEBI" id="CHEBI:138317"/>
        <dbReference type="EC" id="2.1.1.244"/>
    </reaction>
</comment>
<name>S9UET1_9TRYP</name>
<dbReference type="Proteomes" id="UP000015354">
    <property type="component" value="Unassembled WGS sequence"/>
</dbReference>
<evidence type="ECO:0000256" key="5">
    <source>
        <dbReference type="ARBA" id="ARBA00039112"/>
    </source>
</evidence>
<reference evidence="12 13" key="1">
    <citation type="journal article" date="2013" name="PLoS ONE">
        <title>Predicting the Proteins of Angomonas deanei, Strigomonas culicis and Their Respective Endosymbionts Reveals New Aspects of the Trypanosomatidae Family.</title>
        <authorList>
            <person name="Motta M.C."/>
            <person name="Martins A.C."/>
            <person name="de Souza S.S."/>
            <person name="Catta-Preta C.M."/>
            <person name="Silva R."/>
            <person name="Klein C.C."/>
            <person name="de Almeida L.G."/>
            <person name="de Lima Cunha O."/>
            <person name="Ciapina L.P."/>
            <person name="Brocchi M."/>
            <person name="Colabardini A.C."/>
            <person name="de Araujo Lima B."/>
            <person name="Machado C.R."/>
            <person name="de Almeida Soares C.M."/>
            <person name="Probst C.M."/>
            <person name="de Menezes C.B."/>
            <person name="Thompson C.E."/>
            <person name="Bartholomeu D.C."/>
            <person name="Gradia D.F."/>
            <person name="Pavoni D.P."/>
            <person name="Grisard E.C."/>
            <person name="Fantinatti-Garboggini F."/>
            <person name="Marchini F.K."/>
            <person name="Rodrigues-Luiz G.F."/>
            <person name="Wagner G."/>
            <person name="Goldman G.H."/>
            <person name="Fietto J.L."/>
            <person name="Elias M.C."/>
            <person name="Goldman M.H."/>
            <person name="Sagot M.F."/>
            <person name="Pereira M."/>
            <person name="Stoco P.H."/>
            <person name="de Mendonca-Neto R.P."/>
            <person name="Teixeira S.M."/>
            <person name="Maciel T.E."/>
            <person name="de Oliveira Mendes T.A."/>
            <person name="Urmenyi T.P."/>
            <person name="de Souza W."/>
            <person name="Schenkman S."/>
            <person name="de Vasconcelos A.T."/>
        </authorList>
    </citation>
    <scope>NUCLEOTIDE SEQUENCE [LARGE SCALE GENOMIC DNA]</scope>
</reference>
<keyword evidence="3 12" id="KW-0808">Transferase</keyword>
<keyword evidence="13" id="KW-1185">Reference proteome</keyword>
<organism evidence="12 13">
    <name type="scientific">Strigomonas culicis</name>
    <dbReference type="NCBI Taxonomy" id="28005"/>
    <lineage>
        <taxon>Eukaryota</taxon>
        <taxon>Discoba</taxon>
        <taxon>Euglenozoa</taxon>
        <taxon>Kinetoplastea</taxon>
        <taxon>Metakinetoplastina</taxon>
        <taxon>Trypanosomatida</taxon>
        <taxon>Trypanosomatidae</taxon>
        <taxon>Strigomonadinae</taxon>
        <taxon>Strigomonas</taxon>
    </lineage>
</organism>
<dbReference type="GO" id="GO:0071885">
    <property type="term" value="F:N-terminal protein N-methyltransferase activity"/>
    <property type="evidence" value="ECO:0007669"/>
    <property type="project" value="UniProtKB-EC"/>
</dbReference>
<dbReference type="PANTHER" id="PTHR12753:SF0">
    <property type="entry name" value="ALPHA N-TERMINAL PROTEIN METHYLTRANSFERASE 1"/>
    <property type="match status" value="1"/>
</dbReference>
<evidence type="ECO:0000313" key="12">
    <source>
        <dbReference type="EMBL" id="EPY29332.1"/>
    </source>
</evidence>
<proteinExistence type="inferred from homology"/>
<evidence type="ECO:0000256" key="3">
    <source>
        <dbReference type="ARBA" id="ARBA00022679"/>
    </source>
</evidence>
<dbReference type="AlphaFoldDB" id="S9UET1"/>
<comment type="similarity">
    <text evidence="1">Belongs to the methyltransferase superfamily. NTM1 family.</text>
</comment>
<keyword evidence="4 11" id="KW-0949">S-adenosyl-L-methionine</keyword>
<dbReference type="PANTHER" id="PTHR12753">
    <property type="entry name" value="AD-003 - RELATED"/>
    <property type="match status" value="1"/>
</dbReference>
<evidence type="ECO:0000256" key="8">
    <source>
        <dbReference type="ARBA" id="ARBA00047306"/>
    </source>
</evidence>
<comment type="catalytic activity">
    <reaction evidence="10">
        <text>N-terminal L-alanyl-L-prolyl-L-lysyl-[protein] + 3 S-adenosyl-L-methionine = N-terminal N,N,N-trimethyl-L-alanyl-L-prolyl-L-lysyl-[protein] + 3 S-adenosyl-L-homocysteine + 3 H(+)</text>
        <dbReference type="Rhea" id="RHEA:54712"/>
        <dbReference type="Rhea" id="RHEA-COMP:13785"/>
        <dbReference type="Rhea" id="RHEA-COMP:13971"/>
        <dbReference type="ChEBI" id="CHEBI:15378"/>
        <dbReference type="ChEBI" id="CHEBI:57856"/>
        <dbReference type="ChEBI" id="CHEBI:59789"/>
        <dbReference type="ChEBI" id="CHEBI:138057"/>
        <dbReference type="ChEBI" id="CHEBI:138315"/>
        <dbReference type="EC" id="2.1.1.244"/>
    </reaction>
</comment>
<evidence type="ECO:0000256" key="7">
    <source>
        <dbReference type="ARBA" id="ARBA00043129"/>
    </source>
</evidence>
<dbReference type="Gene3D" id="3.40.50.150">
    <property type="entry name" value="Vaccinia Virus protein VP39"/>
    <property type="match status" value="1"/>
</dbReference>
<dbReference type="PIRSF" id="PIRSF016958">
    <property type="entry name" value="DUF858_MeTrfase_lik"/>
    <property type="match status" value="1"/>
</dbReference>
<comment type="catalytic activity">
    <reaction evidence="9">
        <text>N-terminal L-prolyl-L-prolyl-L-lysyl-[protein] + 2 S-adenosyl-L-methionine = N-terminal N,N-dimethyl-L-prolyl-L-prolyl-L-lysyl-[protein] + 2 S-adenosyl-L-homocysteine + 2 H(+)</text>
        <dbReference type="Rhea" id="RHEA:54736"/>
        <dbReference type="Rhea" id="RHEA-COMP:13787"/>
        <dbReference type="Rhea" id="RHEA-COMP:13974"/>
        <dbReference type="ChEBI" id="CHEBI:15378"/>
        <dbReference type="ChEBI" id="CHEBI:57856"/>
        <dbReference type="ChEBI" id="CHEBI:59789"/>
        <dbReference type="ChEBI" id="CHEBI:138059"/>
        <dbReference type="ChEBI" id="CHEBI:138318"/>
        <dbReference type="EC" id="2.1.1.244"/>
    </reaction>
</comment>
<evidence type="ECO:0000256" key="9">
    <source>
        <dbReference type="ARBA" id="ARBA00047885"/>
    </source>
</evidence>
<evidence type="ECO:0000256" key="10">
    <source>
        <dbReference type="ARBA" id="ARBA00048167"/>
    </source>
</evidence>
<accession>S9UET1</accession>
<dbReference type="SUPFAM" id="SSF53335">
    <property type="entry name" value="S-adenosyl-L-methionine-dependent methyltransferases"/>
    <property type="match status" value="1"/>
</dbReference>
<gene>
    <name evidence="12" type="ORF">STCU_04609</name>
</gene>